<dbReference type="GO" id="GO:0005930">
    <property type="term" value="C:axoneme"/>
    <property type="evidence" value="ECO:0007669"/>
    <property type="project" value="UniProtKB-SubCell"/>
</dbReference>
<keyword evidence="12" id="KW-1185">Reference proteome</keyword>
<feature type="non-terminal residue" evidence="11">
    <location>
        <position position="1458"/>
    </location>
</feature>
<evidence type="ECO:0000313" key="11">
    <source>
        <dbReference type="EMBL" id="KFM59554.1"/>
    </source>
</evidence>
<gene>
    <name evidence="11" type="ORF">X975_03189</name>
</gene>
<dbReference type="EMBL" id="KK113195">
    <property type="protein sequence ID" value="KFM59554.1"/>
    <property type="molecule type" value="Genomic_DNA"/>
</dbReference>
<dbReference type="Gene3D" id="2.130.10.10">
    <property type="entry name" value="YVTN repeat-like/Quinoprotein amine dehydrogenase"/>
    <property type="match status" value="2"/>
</dbReference>
<dbReference type="PANTHER" id="PTHR14885:SF1">
    <property type="entry name" value="CILIA- AND FLAGELLA-ASSOCIATED PROTEIN 43"/>
    <property type="match status" value="1"/>
</dbReference>
<protein>
    <recommendedName>
        <fullName evidence="9">Cilia- and flagella-associated protein 43</fullName>
    </recommendedName>
</protein>
<evidence type="ECO:0000256" key="7">
    <source>
        <dbReference type="ARBA" id="ARBA00023273"/>
    </source>
</evidence>
<comment type="subcellular location">
    <subcellularLocation>
        <location evidence="1">Cytoplasm</location>
        <location evidence="1">Cytoskeleton</location>
        <location evidence="1">Cilium axoneme</location>
    </subcellularLocation>
</comment>
<dbReference type="InterPro" id="IPR036322">
    <property type="entry name" value="WD40_repeat_dom_sf"/>
</dbReference>
<evidence type="ECO:0000256" key="4">
    <source>
        <dbReference type="ARBA" id="ARBA00022737"/>
    </source>
</evidence>
<dbReference type="InterPro" id="IPR015943">
    <property type="entry name" value="WD40/YVTN_repeat-like_dom_sf"/>
</dbReference>
<organism evidence="11 12">
    <name type="scientific">Stegodyphus mimosarum</name>
    <name type="common">African social velvet spider</name>
    <dbReference type="NCBI Taxonomy" id="407821"/>
    <lineage>
        <taxon>Eukaryota</taxon>
        <taxon>Metazoa</taxon>
        <taxon>Ecdysozoa</taxon>
        <taxon>Arthropoda</taxon>
        <taxon>Chelicerata</taxon>
        <taxon>Arachnida</taxon>
        <taxon>Araneae</taxon>
        <taxon>Araneomorphae</taxon>
        <taxon>Entelegynae</taxon>
        <taxon>Eresoidea</taxon>
        <taxon>Eresidae</taxon>
        <taxon>Stegodyphus</taxon>
    </lineage>
</organism>
<reference evidence="11 12" key="1">
    <citation type="submission" date="2013-11" db="EMBL/GenBank/DDBJ databases">
        <title>Genome sequencing of Stegodyphus mimosarum.</title>
        <authorList>
            <person name="Bechsgaard J."/>
        </authorList>
    </citation>
    <scope>NUCLEOTIDE SEQUENCE [LARGE SCALE GENOMIC DNA]</scope>
</reference>
<dbReference type="GO" id="GO:0060271">
    <property type="term" value="P:cilium assembly"/>
    <property type="evidence" value="ECO:0007669"/>
    <property type="project" value="TreeGrafter"/>
</dbReference>
<dbReference type="Pfam" id="PF25828">
    <property type="entry name" value="CC_Cfap43"/>
    <property type="match status" value="2"/>
</dbReference>
<dbReference type="GO" id="GO:0003341">
    <property type="term" value="P:cilium movement"/>
    <property type="evidence" value="ECO:0007669"/>
    <property type="project" value="UniProtKB-ARBA"/>
</dbReference>
<keyword evidence="7" id="KW-0966">Cell projection</keyword>
<accession>A0A087T365</accession>
<proteinExistence type="inferred from homology"/>
<evidence type="ECO:0000256" key="9">
    <source>
        <dbReference type="ARBA" id="ARBA00023662"/>
    </source>
</evidence>
<comment type="similarity">
    <text evidence="8">Belongs to the CFAP43 family.</text>
</comment>
<feature type="coiled-coil region" evidence="10">
    <location>
        <begin position="768"/>
        <end position="795"/>
    </location>
</feature>
<evidence type="ECO:0000313" key="12">
    <source>
        <dbReference type="Proteomes" id="UP000054359"/>
    </source>
</evidence>
<sequence>MTSKNLDIIWVQGKCDGDAYFLSNEEICFSCDSFIKICKTQEFSEICLQGPEHGINCLTVDSSLQILALSDRSVKARFFVVDYPECKLISAFQNATEGAFTSLCFSESKYLLGLQGPPYFLLILWNWRTGMKLSEIDNFTPLNQAFSCSLSVYPGCNKFACLRQSERFHFYEIDDICEEVQLRKRTVYLLLKDEKVGSKNLTDKDVWNLNIFDKMSPELWGIHSELLHKVPLNVICEKLHEANLINFNDYLNKKSRLTSTCYCWTANRDILVACTNGTILKILHANLSMETVHIFEVKDLNKDLITGMTLNSKYLYIIKGNDLFLISDLQEWNLVKRLSLNEPVICTKFSPNFQQLLFTMQSGSLLIHEAIEETNTDVCCLVSNMSSTLVVGIFVKDSTYCVTAKACGLIESWELSKGAPSSHINIDEALCCMKGSPSSSIVLIAARNTHLYIIDVSRTDNMKVIHVARPCETNMQIISCDIWGRYAILVSNDHKAFIFNILPSIGFYILGYYLFEHAVLDLTIFSDKREEKSTVLLLCERKDDKRGTSNYIVSFDLPDDLSMSYKNYWADESGIFSKTALNLKETDLEERYSSIVVHHKFGLYLYIPSSMAIQNIPFHFNLETDNMSTVTYNKVTDTSDQCQLVLSPNHKLILCAGQKGKICAWQIPDFQMCYMIDHPINDRSKNHIFNIEFSLDGTSYIYGGSNGLIVCCGFFPKSIELEQCLWLDYLRKKRKEENNILSKLSVQVRNILLAWDIEQINVLNADVYTNLRKQKEKLEDIFQNIQRKTESLVKENSLLPPEHQITSEEFIFDEELKEQLLAQRTEILANHQTVLDEKVAKNMKLVENIKEECINNMLVKGKILKPLRDGRRLYNYSIPKITIEEKKEIDHAFRTFSLQKCFRDISDETKILDIKEHLSFNETAENQNKEEIGSELLQEPFQLQSREERINYAFIIKYIILKKRLSFNKLFENLVELRKNTVNSIKSDNSRLKEILSMLQKEQELWDPEEFDESLSFSFGITDEEIQAACKLRSKQESEKPKGIADYFLKDEWLLKQKVTQKKKFQPKLKKEILGRLKKESDKLLKHVNELVENYNTAHENLVDDKLQMDLNINQDELQIFLLHFSVANNILFKKWEVKYQNYISSLRFQDAEYNPRIEALVNSITRSEKMVKSLEYEAVALDEEVEHLSKISRNKIAFLAAYKERPKMKINETTLDPYKQQGCLVSFDYAKMFEDLNRKKHRPPKVPPQAWKQLCIMRGKRAFLEQRAQTCWQEVKANISEKDRLGEMRKNLQSEIEQKEKELKSLHLKRLKCTYETAMVFSIKNSDLEMPYPDSLDFRQAMYIRKSHLEAINSMICNAGDVKLDILKKIAKTNFHLERNQARLRKMDLEIRDMMSDIETIKSIPLSKDVQKIIHDPKAFSPEAKIDALEKSAQMERNEIEKQIKHVNATAEGYCTG</sequence>
<evidence type="ECO:0000256" key="6">
    <source>
        <dbReference type="ARBA" id="ARBA00023212"/>
    </source>
</evidence>
<dbReference type="OrthoDB" id="535167at2759"/>
<evidence type="ECO:0000256" key="5">
    <source>
        <dbReference type="ARBA" id="ARBA00023054"/>
    </source>
</evidence>
<dbReference type="SUPFAM" id="SSF50978">
    <property type="entry name" value="WD40 repeat-like"/>
    <property type="match status" value="2"/>
</dbReference>
<keyword evidence="3" id="KW-0853">WD repeat</keyword>
<name>A0A087T365_STEMI</name>
<evidence type="ECO:0000256" key="2">
    <source>
        <dbReference type="ARBA" id="ARBA00022490"/>
    </source>
</evidence>
<keyword evidence="6" id="KW-0206">Cytoskeleton</keyword>
<evidence type="ECO:0000256" key="1">
    <source>
        <dbReference type="ARBA" id="ARBA00004430"/>
    </source>
</evidence>
<keyword evidence="5 10" id="KW-0175">Coiled coil</keyword>
<evidence type="ECO:0000256" key="3">
    <source>
        <dbReference type="ARBA" id="ARBA00022574"/>
    </source>
</evidence>
<keyword evidence="2" id="KW-0963">Cytoplasm</keyword>
<evidence type="ECO:0000256" key="8">
    <source>
        <dbReference type="ARBA" id="ARBA00023605"/>
    </source>
</evidence>
<dbReference type="STRING" id="407821.A0A087T365"/>
<dbReference type="PANTHER" id="PTHR14885">
    <property type="entry name" value="CILIA- AND FLAGELLA-ASSOCIATED PROTEIN 43-RELATED"/>
    <property type="match status" value="1"/>
</dbReference>
<keyword evidence="4" id="KW-0677">Repeat</keyword>
<feature type="coiled-coil region" evidence="10">
    <location>
        <begin position="1283"/>
        <end position="1310"/>
    </location>
</feature>
<dbReference type="Proteomes" id="UP000054359">
    <property type="component" value="Unassembled WGS sequence"/>
</dbReference>
<evidence type="ECO:0000256" key="10">
    <source>
        <dbReference type="SAM" id="Coils"/>
    </source>
</evidence>
<dbReference type="OMA" id="WNWESNV"/>